<dbReference type="OrthoDB" id="7361018at2"/>
<reference evidence="7 8" key="1">
    <citation type="submission" date="2014-07" db="EMBL/GenBank/DDBJ databases">
        <title>Draft genome sequence of Thalassospira profundimaris 35.</title>
        <authorList>
            <person name="Lai Q."/>
            <person name="Shao Z."/>
        </authorList>
    </citation>
    <scope>NUCLEOTIDE SEQUENCE [LARGE SCALE GENOMIC DNA]</scope>
    <source>
        <strain evidence="7 8">35</strain>
    </source>
</reference>
<dbReference type="InterPro" id="IPR005171">
    <property type="entry name" value="Cyt_c_oxidase_su4_prok"/>
</dbReference>
<evidence type="ECO:0000256" key="4">
    <source>
        <dbReference type="ARBA" id="ARBA00022989"/>
    </source>
</evidence>
<evidence type="ECO:0000256" key="3">
    <source>
        <dbReference type="ARBA" id="ARBA00022692"/>
    </source>
</evidence>
<sequence>MKKSLEITDVAAIDMAGSCIASVRTACVVWGIASITTLIAVILALGDNAVEPITLNMFATGFIVAVGCIKAALILRYYLGLGPAAGSWRAMFIAFLIVIFLGVLAAQGVVILMTPQAAS</sequence>
<evidence type="ECO:0000256" key="2">
    <source>
        <dbReference type="ARBA" id="ARBA00022475"/>
    </source>
</evidence>
<keyword evidence="3 6" id="KW-0812">Transmembrane</keyword>
<feature type="transmembrane region" description="Helical" evidence="6">
    <location>
        <begin position="21"/>
        <end position="45"/>
    </location>
</feature>
<dbReference type="EMBL" id="JPWF01000005">
    <property type="protein sequence ID" value="RCK37578.1"/>
    <property type="molecule type" value="Genomic_DNA"/>
</dbReference>
<dbReference type="AlphaFoldDB" id="A0A367W808"/>
<feature type="transmembrane region" description="Helical" evidence="6">
    <location>
        <begin position="57"/>
        <end position="79"/>
    </location>
</feature>
<protein>
    <recommendedName>
        <fullName evidence="9">Cytochrome C oxidase subunit IV</fullName>
    </recommendedName>
</protein>
<accession>A0A367W808</accession>
<evidence type="ECO:0000256" key="1">
    <source>
        <dbReference type="ARBA" id="ARBA00004651"/>
    </source>
</evidence>
<comment type="subcellular location">
    <subcellularLocation>
        <location evidence="1">Cell membrane</location>
        <topology evidence="1">Multi-pass membrane protein</topology>
    </subcellularLocation>
</comment>
<evidence type="ECO:0000256" key="6">
    <source>
        <dbReference type="SAM" id="Phobius"/>
    </source>
</evidence>
<feature type="transmembrane region" description="Helical" evidence="6">
    <location>
        <begin position="91"/>
        <end position="113"/>
    </location>
</feature>
<gene>
    <name evidence="7" type="ORF">TH19_10025</name>
</gene>
<dbReference type="Pfam" id="PF03626">
    <property type="entry name" value="COX4_pro"/>
    <property type="match status" value="1"/>
</dbReference>
<keyword evidence="5 6" id="KW-0472">Membrane</keyword>
<evidence type="ECO:0000313" key="8">
    <source>
        <dbReference type="Proteomes" id="UP000253226"/>
    </source>
</evidence>
<organism evidence="7 8">
    <name type="scientific">Thalassospira profundimaris</name>
    <dbReference type="NCBI Taxonomy" id="502049"/>
    <lineage>
        <taxon>Bacteria</taxon>
        <taxon>Pseudomonadati</taxon>
        <taxon>Pseudomonadota</taxon>
        <taxon>Alphaproteobacteria</taxon>
        <taxon>Rhodospirillales</taxon>
        <taxon>Thalassospiraceae</taxon>
        <taxon>Thalassospira</taxon>
    </lineage>
</organism>
<name>A0A367W808_9PROT</name>
<proteinExistence type="predicted"/>
<dbReference type="RefSeq" id="WP_114102116.1">
    <property type="nucleotide sequence ID" value="NZ_JPWF01000005.1"/>
</dbReference>
<dbReference type="Proteomes" id="UP000253226">
    <property type="component" value="Unassembled WGS sequence"/>
</dbReference>
<keyword evidence="4 6" id="KW-1133">Transmembrane helix</keyword>
<evidence type="ECO:0000313" key="7">
    <source>
        <dbReference type="EMBL" id="RCK37578.1"/>
    </source>
</evidence>
<dbReference type="GO" id="GO:0005886">
    <property type="term" value="C:plasma membrane"/>
    <property type="evidence" value="ECO:0007669"/>
    <property type="project" value="UniProtKB-SubCell"/>
</dbReference>
<comment type="caution">
    <text evidence="7">The sequence shown here is derived from an EMBL/GenBank/DDBJ whole genome shotgun (WGS) entry which is preliminary data.</text>
</comment>
<evidence type="ECO:0000256" key="5">
    <source>
        <dbReference type="ARBA" id="ARBA00023136"/>
    </source>
</evidence>
<keyword evidence="2" id="KW-1003">Cell membrane</keyword>
<evidence type="ECO:0008006" key="9">
    <source>
        <dbReference type="Google" id="ProtNLM"/>
    </source>
</evidence>